<dbReference type="EMBL" id="LUTY01000583">
    <property type="protein sequence ID" value="OAD23051.1"/>
    <property type="molecule type" value="Genomic_DNA"/>
</dbReference>
<gene>
    <name evidence="1" type="ORF">THIOM_001124</name>
</gene>
<accession>A0A176S4K5</accession>
<evidence type="ECO:0000313" key="2">
    <source>
        <dbReference type="Proteomes" id="UP000076962"/>
    </source>
</evidence>
<dbReference type="Proteomes" id="UP000076962">
    <property type="component" value="Unassembled WGS sequence"/>
</dbReference>
<organism evidence="1 2">
    <name type="scientific">Candidatus Thiomargarita nelsonii</name>
    <dbReference type="NCBI Taxonomy" id="1003181"/>
    <lineage>
        <taxon>Bacteria</taxon>
        <taxon>Pseudomonadati</taxon>
        <taxon>Pseudomonadota</taxon>
        <taxon>Gammaproteobacteria</taxon>
        <taxon>Thiotrichales</taxon>
        <taxon>Thiotrichaceae</taxon>
        <taxon>Thiomargarita</taxon>
    </lineage>
</organism>
<reference evidence="1 2" key="1">
    <citation type="submission" date="2016-05" db="EMBL/GenBank/DDBJ databases">
        <title>Single-cell genome of chain-forming Candidatus Thiomargarita nelsonii and comparison to other large sulfur-oxidizing bacteria.</title>
        <authorList>
            <person name="Winkel M."/>
            <person name="Salman V."/>
            <person name="Woyke T."/>
            <person name="Schulz-Vogt H."/>
            <person name="Richter M."/>
            <person name="Flood B."/>
            <person name="Bailey J."/>
            <person name="Amann R."/>
            <person name="Mussmann M."/>
        </authorList>
    </citation>
    <scope>NUCLEOTIDE SEQUENCE [LARGE SCALE GENOMIC DNA]</scope>
    <source>
        <strain evidence="1 2">THI036</strain>
    </source>
</reference>
<evidence type="ECO:0000313" key="1">
    <source>
        <dbReference type="EMBL" id="OAD23051.1"/>
    </source>
</evidence>
<keyword evidence="2" id="KW-1185">Reference proteome</keyword>
<name>A0A176S4K5_9GAMM</name>
<dbReference type="InterPro" id="IPR039498">
    <property type="entry name" value="NTP_transf_5"/>
</dbReference>
<sequence>MHCSIADEASSFNIDIDGLWKRARPTTIAGIQVLVLSPEDLLLHLCLHMVYHHLFERGLISLCDIWETLPHYQDQIEWEQVRHRAHQWGTSKSVYLTLYLAKSFFGATVPQEVLDTLKPEKFDPQVVTWAKEQILGEFDKSVVYPIELLQFWKSKSSLEKLNILLKRVFPSPKEMAKMYHVPPDSPRLYLYYPVRLKEVLLRHGRKALRLLRRDKERVNLVERQVGLRDWLSR</sequence>
<protein>
    <submittedName>
        <fullName evidence="1">Uncharacterized protein</fullName>
    </submittedName>
</protein>
<comment type="caution">
    <text evidence="1">The sequence shown here is derived from an EMBL/GenBank/DDBJ whole genome shotgun (WGS) entry which is preliminary data.</text>
</comment>
<proteinExistence type="predicted"/>
<dbReference type="Pfam" id="PF14907">
    <property type="entry name" value="NTP_transf_5"/>
    <property type="match status" value="1"/>
</dbReference>
<dbReference type="AlphaFoldDB" id="A0A176S4K5"/>